<feature type="domain" description="Outer membrane protein beta-barrel" evidence="2">
    <location>
        <begin position="19"/>
        <end position="190"/>
    </location>
</feature>
<protein>
    <submittedName>
        <fullName evidence="3">Porin family protein</fullName>
    </submittedName>
</protein>
<gene>
    <name evidence="3" type="ORF">ACFSKU_06475</name>
</gene>
<dbReference type="Proteomes" id="UP001597369">
    <property type="component" value="Unassembled WGS sequence"/>
</dbReference>
<evidence type="ECO:0000259" key="2">
    <source>
        <dbReference type="Pfam" id="PF13568"/>
    </source>
</evidence>
<keyword evidence="4" id="KW-1185">Reference proteome</keyword>
<sequence>MKKTITIIALTFLPLLTAQAQYTRFGAKVGGGFTHAVGSDAPSDEIRHIASLNAGFIYSYEFVSALAVQAELNYAEKGFVYEGYPLNDDEYMDGDIRLRYIELPLLAKIRKGGLFAEAGPYVAYLVDEYSQTDRLSSTNQGSSSPVVLGPQEYSINDFNRFDYGYTVGVGIIMDNGFFLSVRNTGGLRSFSKNLTQRNMAWQLSIGYLRPPQQPANLMY</sequence>
<reference evidence="4" key="1">
    <citation type="journal article" date="2019" name="Int. J. Syst. Evol. Microbiol.">
        <title>The Global Catalogue of Microorganisms (GCM) 10K type strain sequencing project: providing services to taxonomists for standard genome sequencing and annotation.</title>
        <authorList>
            <consortium name="The Broad Institute Genomics Platform"/>
            <consortium name="The Broad Institute Genome Sequencing Center for Infectious Disease"/>
            <person name="Wu L."/>
            <person name="Ma J."/>
        </authorList>
    </citation>
    <scope>NUCLEOTIDE SEQUENCE [LARGE SCALE GENOMIC DNA]</scope>
    <source>
        <strain evidence="4">JCM 16545</strain>
    </source>
</reference>
<proteinExistence type="predicted"/>
<feature type="signal peptide" evidence="1">
    <location>
        <begin position="1"/>
        <end position="20"/>
    </location>
</feature>
<evidence type="ECO:0000256" key="1">
    <source>
        <dbReference type="SAM" id="SignalP"/>
    </source>
</evidence>
<evidence type="ECO:0000313" key="3">
    <source>
        <dbReference type="EMBL" id="MFD2066525.1"/>
    </source>
</evidence>
<dbReference type="RefSeq" id="WP_229960335.1">
    <property type="nucleotide sequence ID" value="NZ_JAJJWI010000007.1"/>
</dbReference>
<feature type="chain" id="PRO_5047227046" evidence="1">
    <location>
        <begin position="21"/>
        <end position="219"/>
    </location>
</feature>
<organism evidence="3 4">
    <name type="scientific">Pontibacter silvestris</name>
    <dbReference type="NCBI Taxonomy" id="2305183"/>
    <lineage>
        <taxon>Bacteria</taxon>
        <taxon>Pseudomonadati</taxon>
        <taxon>Bacteroidota</taxon>
        <taxon>Cytophagia</taxon>
        <taxon>Cytophagales</taxon>
        <taxon>Hymenobacteraceae</taxon>
        <taxon>Pontibacter</taxon>
    </lineage>
</organism>
<keyword evidence="1" id="KW-0732">Signal</keyword>
<comment type="caution">
    <text evidence="3">The sequence shown here is derived from an EMBL/GenBank/DDBJ whole genome shotgun (WGS) entry which is preliminary data.</text>
</comment>
<dbReference type="Pfam" id="PF13568">
    <property type="entry name" value="OMP_b-brl_2"/>
    <property type="match status" value="1"/>
</dbReference>
<dbReference type="EMBL" id="JBHUHV010000019">
    <property type="protein sequence ID" value="MFD2066525.1"/>
    <property type="molecule type" value="Genomic_DNA"/>
</dbReference>
<dbReference type="InterPro" id="IPR025665">
    <property type="entry name" value="Beta-barrel_OMP_2"/>
</dbReference>
<accession>A0ABW4WXT8</accession>
<name>A0ABW4WXT8_9BACT</name>
<evidence type="ECO:0000313" key="4">
    <source>
        <dbReference type="Proteomes" id="UP001597369"/>
    </source>
</evidence>